<dbReference type="GO" id="GO:0004812">
    <property type="term" value="F:aminoacyl-tRNA ligase activity"/>
    <property type="evidence" value="ECO:0007669"/>
    <property type="project" value="UniProtKB-KW"/>
</dbReference>
<dbReference type="OrthoDB" id="7030750at2"/>
<accession>A0A0D0KEN3</accession>
<keyword evidence="2" id="KW-0436">Ligase</keyword>
<keyword evidence="2" id="KW-0030">Aminoacyl-tRNA synthetase</keyword>
<name>A0A0D0KEN3_9PSED</name>
<dbReference type="Proteomes" id="UP000032068">
    <property type="component" value="Unassembled WGS sequence"/>
</dbReference>
<reference evidence="2 3" key="1">
    <citation type="submission" date="2014-12" db="EMBL/GenBank/DDBJ databases">
        <title>16Stimator: statistical estimation of ribosomal gene copy numbers from draft genome assemblies.</title>
        <authorList>
            <person name="Perisin M.A."/>
            <person name="Vetter M."/>
            <person name="Gilbert J.A."/>
            <person name="Bergelson J."/>
        </authorList>
    </citation>
    <scope>NUCLEOTIDE SEQUENCE [LARGE SCALE GENOMIC DNA]</scope>
    <source>
        <strain evidence="2 3">MEJ086</strain>
    </source>
</reference>
<organism evidence="2 3">
    <name type="scientific">Pseudomonas fulva</name>
    <dbReference type="NCBI Taxonomy" id="47880"/>
    <lineage>
        <taxon>Bacteria</taxon>
        <taxon>Pseudomonadati</taxon>
        <taxon>Pseudomonadota</taxon>
        <taxon>Gammaproteobacteria</taxon>
        <taxon>Pseudomonadales</taxon>
        <taxon>Pseudomonadaceae</taxon>
        <taxon>Pseudomonas</taxon>
    </lineage>
</organism>
<protein>
    <submittedName>
        <fullName evidence="2">Leucyl-tRNA synthetase</fullName>
    </submittedName>
</protein>
<comment type="caution">
    <text evidence="2">The sequence shown here is derived from an EMBL/GenBank/DDBJ whole genome shotgun (WGS) entry which is preliminary data.</text>
</comment>
<dbReference type="EMBL" id="JXQW01000057">
    <property type="protein sequence ID" value="KIP97796.1"/>
    <property type="molecule type" value="Genomic_DNA"/>
</dbReference>
<proteinExistence type="predicted"/>
<dbReference type="InterPro" id="IPR058059">
    <property type="entry name" value="PA3496-like"/>
</dbReference>
<dbReference type="RefSeq" id="WP_042555228.1">
    <property type="nucleotide sequence ID" value="NZ_JXQW01000057.1"/>
</dbReference>
<dbReference type="AlphaFoldDB" id="A0A0D0KEN3"/>
<sequence>MSNGKEDLELEDDFVSDETDNSEAPVEVAKTNLTKRRIIDNFLEERRLHKQLAEYDFDL</sequence>
<feature type="region of interest" description="Disordered" evidence="1">
    <location>
        <begin position="1"/>
        <end position="26"/>
    </location>
</feature>
<dbReference type="Pfam" id="PF26620">
    <property type="entry name" value="DUF8197"/>
    <property type="match status" value="1"/>
</dbReference>
<evidence type="ECO:0000313" key="2">
    <source>
        <dbReference type="EMBL" id="KIP97796.1"/>
    </source>
</evidence>
<evidence type="ECO:0000313" key="3">
    <source>
        <dbReference type="Proteomes" id="UP000032068"/>
    </source>
</evidence>
<dbReference type="InterPro" id="IPR058510">
    <property type="entry name" value="DUF8197"/>
</dbReference>
<dbReference type="NCBIfam" id="NF046101">
    <property type="entry name" value="PA3496_fam"/>
    <property type="match status" value="1"/>
</dbReference>
<feature type="compositionally biased region" description="Acidic residues" evidence="1">
    <location>
        <begin position="8"/>
        <end position="21"/>
    </location>
</feature>
<evidence type="ECO:0000256" key="1">
    <source>
        <dbReference type="SAM" id="MobiDB-lite"/>
    </source>
</evidence>
<gene>
    <name evidence="2" type="ORF">RU08_18090</name>
</gene>